<dbReference type="EMBL" id="JAEFBZ010000001">
    <property type="protein sequence ID" value="MBK1607327.1"/>
    <property type="molecule type" value="Genomic_DNA"/>
</dbReference>
<dbReference type="RefSeq" id="WP_001973720.1">
    <property type="nucleotide sequence ID" value="NZ_AP022877.1"/>
</dbReference>
<evidence type="ECO:0000313" key="19">
    <source>
        <dbReference type="EMBL" id="PGO64504.1"/>
    </source>
</evidence>
<evidence type="ECO:0000313" key="24">
    <source>
        <dbReference type="Proteomes" id="UP000075591"/>
    </source>
</evidence>
<keyword evidence="2 19" id="KW-0645">Protease</keyword>
<reference evidence="14 27" key="5">
    <citation type="submission" date="2017-01" db="EMBL/GenBank/DDBJ databases">
        <title>Bacillus cereus isolates.</title>
        <authorList>
            <person name="Beno S.M."/>
        </authorList>
    </citation>
    <scope>NUCLEOTIDE SEQUENCE [LARGE SCALE GENOMIC DNA]</scope>
    <source>
        <strain evidence="14 27">FSL K6-1030</strain>
    </source>
</reference>
<evidence type="ECO:0000256" key="4">
    <source>
        <dbReference type="ARBA" id="ARBA00022807"/>
    </source>
</evidence>
<dbReference type="InterPro" id="IPR036764">
    <property type="entry name" value="Peptidase_Prp_sf"/>
</dbReference>
<evidence type="ECO:0000313" key="21">
    <source>
        <dbReference type="EMBL" id="RWQ72151.1"/>
    </source>
</evidence>
<dbReference type="Proteomes" id="UP000224413">
    <property type="component" value="Unassembled WGS sequence"/>
</dbReference>
<evidence type="ECO:0000313" key="11">
    <source>
        <dbReference type="EMBL" id="MBK1607327.1"/>
    </source>
</evidence>
<evidence type="ECO:0000313" key="9">
    <source>
        <dbReference type="EMBL" id="KXY04869.1"/>
    </source>
</evidence>
<dbReference type="CDD" id="cd16332">
    <property type="entry name" value="Prp-like"/>
    <property type="match status" value="1"/>
</dbReference>
<dbReference type="Proteomes" id="UP000076501">
    <property type="component" value="Unassembled WGS sequence"/>
</dbReference>
<keyword evidence="10" id="KW-0687">Ribonucleoprotein</keyword>
<dbReference type="AlphaFoldDB" id="A0A063CN55"/>
<accession>A0A063CN55</accession>
<keyword evidence="4" id="KW-0788">Thiol protease</keyword>
<dbReference type="EMBL" id="NUJQ01000006">
    <property type="protein sequence ID" value="PGQ10485.1"/>
    <property type="molecule type" value="Genomic_DNA"/>
</dbReference>
<evidence type="ECO:0000313" key="16">
    <source>
        <dbReference type="EMBL" id="PFQ52028.1"/>
    </source>
</evidence>
<comment type="similarity">
    <text evidence="5">Belongs to the Prp family.</text>
</comment>
<keyword evidence="1" id="KW-0690">Ribosome biogenesis</keyword>
<dbReference type="Proteomes" id="UP000075591">
    <property type="component" value="Unassembled WGS sequence"/>
</dbReference>
<dbReference type="Proteomes" id="UP000613452">
    <property type="component" value="Unassembled WGS sequence"/>
</dbReference>
<dbReference type="Proteomes" id="UP001175137">
    <property type="component" value="Unassembled WGS sequence"/>
</dbReference>
<dbReference type="PANTHER" id="PTHR39178:SF1">
    <property type="entry name" value="RIBOSOMAL-PROCESSING CYSTEINE PROTEASE PRP"/>
    <property type="match status" value="1"/>
</dbReference>
<sequence length="114" mass="12355">MIKITISRTKLGSIQSFKMTGHADYAPHGQDLVCAGTTAVVFGSINAVEELCNVQATIELGSDGGFLTYELPNDLDVHAAEKAQTLLEGLVVSLKTIELDYGKYIRLIEKVQEV</sequence>
<dbReference type="EMBL" id="NUIL01000010">
    <property type="protein sequence ID" value="PGO30932.1"/>
    <property type="molecule type" value="Genomic_DNA"/>
</dbReference>
<dbReference type="PANTHER" id="PTHR39178">
    <property type="entry name" value="HYPOTHETICAL RIBOSOME-ASSOCIATED PROTEIN"/>
    <property type="match status" value="1"/>
</dbReference>
<evidence type="ECO:0000256" key="1">
    <source>
        <dbReference type="ARBA" id="ARBA00022517"/>
    </source>
</evidence>
<evidence type="ECO:0000313" key="26">
    <source>
        <dbReference type="Proteomes" id="UP000184161"/>
    </source>
</evidence>
<evidence type="ECO:0000313" key="28">
    <source>
        <dbReference type="Proteomes" id="UP000221438"/>
    </source>
</evidence>
<dbReference type="Proteomes" id="UP000184161">
    <property type="component" value="Unassembled WGS sequence"/>
</dbReference>
<dbReference type="EMBL" id="LJKA01000073">
    <property type="protein sequence ID" value="KZD27735.1"/>
    <property type="molecule type" value="Genomic_DNA"/>
</dbReference>
<evidence type="ECO:0000256" key="2">
    <source>
        <dbReference type="ARBA" id="ARBA00022670"/>
    </source>
</evidence>
<evidence type="ECO:0000313" key="33">
    <source>
        <dbReference type="Proteomes" id="UP000224413"/>
    </source>
</evidence>
<dbReference type="EMBL" id="NVAP01000005">
    <property type="protein sequence ID" value="PFQ52028.1"/>
    <property type="molecule type" value="Genomic_DNA"/>
</dbReference>
<evidence type="ECO:0000313" key="8">
    <source>
        <dbReference type="EMBL" id="KMP14348.1"/>
    </source>
</evidence>
<evidence type="ECO:0000313" key="36">
    <source>
        <dbReference type="Proteomes" id="UP000613452"/>
    </source>
</evidence>
<evidence type="ECO:0000313" key="30">
    <source>
        <dbReference type="Proteomes" id="UP000223834"/>
    </source>
</evidence>
<reference evidence="21 34" key="7">
    <citation type="submission" date="2019-01" db="EMBL/GenBank/DDBJ databases">
        <title>Draft genome sequence of heavy metal resistant Bacillus cereus NWUAB01.</title>
        <authorList>
            <person name="Babalola O."/>
            <person name="Aremu B.R."/>
            <person name="Ayangbenro A.S."/>
        </authorList>
    </citation>
    <scope>NUCLEOTIDE SEQUENCE [LARGE SCALE GENOMIC DNA]</scope>
    <source>
        <strain evidence="21 34">NWUAB01</strain>
    </source>
</reference>
<dbReference type="EMBL" id="NUIQ01000245">
    <property type="protein sequence ID" value="PGO64504.1"/>
    <property type="molecule type" value="Genomic_DNA"/>
</dbReference>
<evidence type="ECO:0000313" key="17">
    <source>
        <dbReference type="EMBL" id="PFU45446.1"/>
    </source>
</evidence>
<evidence type="ECO:0000313" key="10">
    <source>
        <dbReference type="EMBL" id="KZD27735.1"/>
    </source>
</evidence>
<dbReference type="GO" id="GO:0042254">
    <property type="term" value="P:ribosome biogenesis"/>
    <property type="evidence" value="ECO:0007669"/>
    <property type="project" value="UniProtKB-KW"/>
</dbReference>
<dbReference type="EMBL" id="JAUIQW010000001">
    <property type="protein sequence ID" value="MDN4875909.1"/>
    <property type="molecule type" value="Genomic_DNA"/>
</dbReference>
<reference evidence="13 26" key="4">
    <citation type="submission" date="2016-10" db="EMBL/GenBank/DDBJ databases">
        <title>Draft Genome Sequence of one Bacillus cereus strain isolated from pooled breast milk.</title>
        <authorList>
            <person name="Woudstra C."/>
            <person name="Chamoin A."/>
            <person name="Gentil S."/>
            <person name="Rambeloson T."/>
            <person name="Delannoye S."/>
            <person name="Heinnekine J.A."/>
            <person name="Herbin S."/>
            <person name="Fach P."/>
        </authorList>
    </citation>
    <scope>NUCLEOTIDE SEQUENCE [LARGE SCALE GENOMIC DNA]</scope>
    <source>
        <strain evidence="13 26">16SBCL1279</strain>
    </source>
</reference>
<dbReference type="NCBIfam" id="NF011124">
    <property type="entry name" value="PRK14553.1-4"/>
    <property type="match status" value="1"/>
</dbReference>
<dbReference type="PATRIC" id="fig|1396.419.peg.426"/>
<evidence type="ECO:0000313" key="18">
    <source>
        <dbReference type="EMBL" id="PGO30932.1"/>
    </source>
</evidence>
<dbReference type="EMBL" id="MLYK01000040">
    <property type="protein sequence ID" value="OJS94458.1"/>
    <property type="molecule type" value="Genomic_DNA"/>
</dbReference>
<reference evidence="11 36" key="9">
    <citation type="submission" date="2020-12" db="EMBL/GenBank/DDBJ databases">
        <title>Genome assembly for a thermostable protease producing Bacillus cereus MAKP1 strain isolated from chicken gut.</title>
        <authorList>
            <person name="Malaviya A."/>
        </authorList>
    </citation>
    <scope>NUCLEOTIDE SEQUENCE [LARGE SCALE GENOMIC DNA]</scope>
    <source>
        <strain evidence="11 36">MAKP1</strain>
    </source>
</reference>
<keyword evidence="3" id="KW-0378">Hydrolase</keyword>
<keyword evidence="10" id="KW-0689">Ribosomal protein</keyword>
<evidence type="ECO:0000313" key="22">
    <source>
        <dbReference type="EMBL" id="UYW70212.1"/>
    </source>
</evidence>
<dbReference type="Proteomes" id="UP000223777">
    <property type="component" value="Unassembled WGS sequence"/>
</dbReference>
<evidence type="ECO:0000313" key="23">
    <source>
        <dbReference type="Proteomes" id="UP000036243"/>
    </source>
</evidence>
<evidence type="ECO:0000313" key="25">
    <source>
        <dbReference type="Proteomes" id="UP000076501"/>
    </source>
</evidence>
<evidence type="ECO:0000313" key="34">
    <source>
        <dbReference type="Proteomes" id="UP000253597"/>
    </source>
</evidence>
<evidence type="ECO:0000313" key="29">
    <source>
        <dbReference type="Proteomes" id="UP000223777"/>
    </source>
</evidence>
<dbReference type="EMBL" id="QNGD03000010">
    <property type="protein sequence ID" value="RWQ72151.1"/>
    <property type="molecule type" value="Genomic_DNA"/>
</dbReference>
<reference evidence="28 29" key="6">
    <citation type="submission" date="2017-09" db="EMBL/GenBank/DDBJ databases">
        <title>Large-scale bioinformatics analysis of Bacillus genomes uncovers conserved roles of natural products in bacterial physiology.</title>
        <authorList>
            <consortium name="Agbiome Team Llc"/>
            <person name="Bleich R.M."/>
            <person name="Grubbs K.J."/>
            <person name="Santa Maria K.C."/>
            <person name="Allen S.E."/>
            <person name="Farag S."/>
            <person name="Shank E.A."/>
            <person name="Bowers A."/>
        </authorList>
    </citation>
    <scope>NUCLEOTIDE SEQUENCE [LARGE SCALE GENOMIC DNA]</scope>
    <source>
        <strain evidence="20 28">AFS046104</strain>
        <strain evidence="19 30">AFS049141</strain>
        <strain evidence="18 29">AFS050027</strain>
        <strain evidence="17 31">AFS061806</strain>
        <strain evidence="16 32">AFS070861</strain>
        <strain evidence="15 33">AFS083741</strain>
    </source>
</reference>
<dbReference type="Gene3D" id="3.30.70.1490">
    <property type="entry name" value="Cysteine protease Prp"/>
    <property type="match status" value="1"/>
</dbReference>
<reference evidence="8 23" key="1">
    <citation type="submission" date="2015-02" db="EMBL/GenBank/DDBJ databases">
        <title>Evolution of B. cereus sensu lato: Distribution, horizontal transfer and duplication of chromosomal virulence genes.</title>
        <authorList>
            <person name="Boehm M.-E."/>
            <person name="Huptas C."/>
            <person name="Krey V.M."/>
            <person name="Scherer S."/>
        </authorList>
    </citation>
    <scope>NUCLEOTIDE SEQUENCE [LARGE SCALE GENOMIC DNA]</scope>
    <source>
        <strain evidence="8 23">#17</strain>
    </source>
</reference>
<evidence type="ECO:0000313" key="12">
    <source>
        <dbReference type="EMBL" id="MDN4875909.1"/>
    </source>
</evidence>
<dbReference type="Proteomes" id="UP000221438">
    <property type="component" value="Unassembled WGS sequence"/>
</dbReference>
<name>A0A063CN55_BACCE</name>
<dbReference type="EMBL" id="NVDG01000012">
    <property type="protein sequence ID" value="PFU45446.1"/>
    <property type="molecule type" value="Genomic_DNA"/>
</dbReference>
<dbReference type="NCBIfam" id="NF011126">
    <property type="entry name" value="PRK14553.1-6"/>
    <property type="match status" value="1"/>
</dbReference>
<dbReference type="Proteomes" id="UP000036243">
    <property type="component" value="Unassembled WGS sequence"/>
</dbReference>
<reference evidence="9 24" key="3">
    <citation type="submission" date="2015-12" db="EMBL/GenBank/DDBJ databases">
        <title>Bacillus cereus Group isolate.</title>
        <authorList>
            <person name="Kovac J."/>
        </authorList>
    </citation>
    <scope>NUCLEOTIDE SEQUENCE [LARGE SCALE GENOMIC DNA]</scope>
    <source>
        <strain evidence="9 24">FSL W8-0275</strain>
    </source>
</reference>
<evidence type="ECO:0000313" key="13">
    <source>
        <dbReference type="EMBL" id="OJS94458.1"/>
    </source>
</evidence>
<evidence type="ECO:0000313" key="20">
    <source>
        <dbReference type="EMBL" id="PGQ10485.1"/>
    </source>
</evidence>
<reference evidence="7 35" key="8">
    <citation type="submission" date="2019-10" db="EMBL/GenBank/DDBJ databases">
        <title>Bacillus from the desert of Cuatro Cinegas, Coahuila.</title>
        <authorList>
            <person name="Olmedo-Alvarez G."/>
            <person name="Saldana S."/>
            <person name="Barcelo D."/>
        </authorList>
    </citation>
    <scope>NUCLEOTIDE SEQUENCE [LARGE SCALE GENOMIC DNA]</scope>
    <source>
        <strain evidence="7 35">CH101a_3T</strain>
    </source>
</reference>
<dbReference type="KEGG" id="bcef:BcrFT9_03509"/>
<dbReference type="Proteomes" id="UP000253597">
    <property type="component" value="Unassembled WGS sequence"/>
</dbReference>
<dbReference type="GO" id="GO:0006508">
    <property type="term" value="P:proteolysis"/>
    <property type="evidence" value="ECO:0007669"/>
    <property type="project" value="UniProtKB-KW"/>
</dbReference>
<dbReference type="InterPro" id="IPR007422">
    <property type="entry name" value="Peptidase_Prp"/>
</dbReference>
<gene>
    <name evidence="9" type="ORF">AT274_17960</name>
    <name evidence="10" type="ORF">B4082_5272</name>
    <name evidence="13" type="ORF">BKK64_17220</name>
    <name evidence="14" type="ORF">BLX06_09155</name>
    <name evidence="19" type="ORF">CN980_25075</name>
    <name evidence="18" type="ORF">CN984_10005</name>
    <name evidence="20" type="ORF">COA08_10005</name>
    <name evidence="15" type="ORF">COI98_12085</name>
    <name evidence="16" type="ORF">COK05_02190</name>
    <name evidence="17" type="ORF">COK86_07460</name>
    <name evidence="21" type="ORF">DR116_0019865</name>
    <name evidence="7" type="ORF">F8158_05640</name>
    <name evidence="11" type="ORF">JCR31_05325</name>
    <name evidence="22" type="ORF">OK229_04745</name>
    <name evidence="12" type="ORF">QYM23_24120</name>
    <name evidence="8" type="ORF">TQ94_24210</name>
</gene>
<dbReference type="Proteomes" id="UP001163707">
    <property type="component" value="Chromosome"/>
</dbReference>
<dbReference type="EMBL" id="JYFW01000039">
    <property type="protein sequence ID" value="KMP14348.1"/>
    <property type="molecule type" value="Genomic_DNA"/>
</dbReference>
<evidence type="ECO:0000313" key="7">
    <source>
        <dbReference type="EMBL" id="KAB2501039.1"/>
    </source>
</evidence>
<evidence type="ECO:0000256" key="3">
    <source>
        <dbReference type="ARBA" id="ARBA00022801"/>
    </source>
</evidence>
<reference evidence="10 25" key="2">
    <citation type="submission" date="2015-09" db="EMBL/GenBank/DDBJ databases">
        <title>Bacillus cereus food isolates.</title>
        <authorList>
            <person name="Boekhorst J."/>
        </authorList>
    </citation>
    <scope>NUCLEOTIDE SEQUENCE [LARGE SCALE GENOMIC DNA]</scope>
    <source>
        <strain evidence="10 25">B4082</strain>
    </source>
</reference>
<dbReference type="EMBL" id="WBPB01000010">
    <property type="protein sequence ID" value="KAB2501039.1"/>
    <property type="molecule type" value="Genomic_DNA"/>
</dbReference>
<evidence type="ECO:0000313" key="35">
    <source>
        <dbReference type="Proteomes" id="UP000477920"/>
    </source>
</evidence>
<dbReference type="EMBL" id="CP109872">
    <property type="protein sequence ID" value="UYW70212.1"/>
    <property type="molecule type" value="Genomic_DNA"/>
</dbReference>
<dbReference type="OMA" id="FYFEFPE"/>
<dbReference type="GeneID" id="92884981"/>
<dbReference type="GO" id="GO:0008234">
    <property type="term" value="F:cysteine-type peptidase activity"/>
    <property type="evidence" value="ECO:0007669"/>
    <property type="project" value="UniProtKB-KW"/>
</dbReference>
<evidence type="ECO:0000313" key="14">
    <source>
        <dbReference type="EMBL" id="OOR75360.1"/>
    </source>
</evidence>
<protein>
    <recommendedName>
        <fullName evidence="6">Ribosomal processing cysteine protease Prp</fullName>
    </recommendedName>
</protein>
<dbReference type="SUPFAM" id="SSF118010">
    <property type="entry name" value="TM1457-like"/>
    <property type="match status" value="1"/>
</dbReference>
<proteinExistence type="inferred from homology"/>
<organism evidence="19 30">
    <name type="scientific">Bacillus cereus</name>
    <dbReference type="NCBI Taxonomy" id="1396"/>
    <lineage>
        <taxon>Bacteria</taxon>
        <taxon>Bacillati</taxon>
        <taxon>Bacillota</taxon>
        <taxon>Bacilli</taxon>
        <taxon>Bacillales</taxon>
        <taxon>Bacillaceae</taxon>
        <taxon>Bacillus</taxon>
        <taxon>Bacillus cereus group</taxon>
    </lineage>
</organism>
<dbReference type="Proteomes" id="UP000477920">
    <property type="component" value="Unassembled WGS sequence"/>
</dbReference>
<dbReference type="Proteomes" id="UP000223834">
    <property type="component" value="Unassembled WGS sequence"/>
</dbReference>
<reference evidence="12" key="11">
    <citation type="submission" date="2023-07" db="EMBL/GenBank/DDBJ databases">
        <title>Complete genome sequence of Bacillus cereus SRCM126073 isolated from soil.</title>
        <authorList>
            <person name="Yang H.-G."/>
            <person name="Ryu M.-S."/>
            <person name="Ha G.-S."/>
            <person name="Yang H.-J."/>
            <person name="Jeong D.-Y."/>
        </authorList>
    </citation>
    <scope>NUCLEOTIDE SEQUENCE</scope>
    <source>
        <strain evidence="12">SRCM126073</strain>
    </source>
</reference>
<dbReference type="Pfam" id="PF04327">
    <property type="entry name" value="Peptidase_Prp"/>
    <property type="match status" value="1"/>
</dbReference>
<dbReference type="EMBL" id="NUWJ01000100">
    <property type="protein sequence ID" value="PFK19012.1"/>
    <property type="molecule type" value="Genomic_DNA"/>
</dbReference>
<evidence type="ECO:0000313" key="15">
    <source>
        <dbReference type="EMBL" id="PFK19012.1"/>
    </source>
</evidence>
<evidence type="ECO:0000256" key="5">
    <source>
        <dbReference type="ARBA" id="ARBA00044503"/>
    </source>
</evidence>
<reference evidence="22" key="10">
    <citation type="submission" date="2023-02" db="EMBL/GenBank/DDBJ databases">
        <title>Complete Genome Sequence of Bacillus cereus sensu lato isolate BC38B from pepper closely related to the Bacillus anthracis clade.</title>
        <authorList>
            <person name="Abdelli M."/>
            <person name="Cerar Kisek T."/>
            <person name="Falaise C."/>
            <person name="Cumont A."/>
            <person name="Giraud M."/>
            <person name="Chatoux J."/>
            <person name="Rogee S."/>
            <person name="Dadvisard M."/>
            <person name="Larigauderie G."/>
            <person name="Raynaud F."/>
            <person name="Godic Torkar K."/>
            <person name="Ramisse V."/>
        </authorList>
    </citation>
    <scope>NUCLEOTIDE SEQUENCE</scope>
    <source>
        <strain evidence="22">BC38B</strain>
    </source>
</reference>
<dbReference type="Proteomes" id="UP000190641">
    <property type="component" value="Unassembled WGS sequence"/>
</dbReference>
<dbReference type="EMBL" id="LOMT01000001">
    <property type="protein sequence ID" value="KXY04869.1"/>
    <property type="molecule type" value="Genomic_DNA"/>
</dbReference>
<dbReference type="EMBL" id="MUAU01000020">
    <property type="protein sequence ID" value="OOR75360.1"/>
    <property type="molecule type" value="Genomic_DNA"/>
</dbReference>
<dbReference type="GO" id="GO:0005840">
    <property type="term" value="C:ribosome"/>
    <property type="evidence" value="ECO:0007669"/>
    <property type="project" value="UniProtKB-KW"/>
</dbReference>
<evidence type="ECO:0000313" key="32">
    <source>
        <dbReference type="Proteomes" id="UP000224386"/>
    </source>
</evidence>
<dbReference type="Proteomes" id="UP000224386">
    <property type="component" value="Unassembled WGS sequence"/>
</dbReference>
<evidence type="ECO:0000313" key="31">
    <source>
        <dbReference type="Proteomes" id="UP000224076"/>
    </source>
</evidence>
<evidence type="ECO:0000256" key="6">
    <source>
        <dbReference type="ARBA" id="ARBA00044538"/>
    </source>
</evidence>
<evidence type="ECO:0000313" key="27">
    <source>
        <dbReference type="Proteomes" id="UP000190641"/>
    </source>
</evidence>
<dbReference type="Proteomes" id="UP000224076">
    <property type="component" value="Unassembled WGS sequence"/>
</dbReference>